<feature type="region of interest" description="Disordered" evidence="1">
    <location>
        <begin position="1"/>
        <end position="468"/>
    </location>
</feature>
<feature type="compositionally biased region" description="Gly residues" evidence="1">
    <location>
        <begin position="404"/>
        <end position="415"/>
    </location>
</feature>
<gene>
    <name evidence="2" type="ORF">PVAP13_3NG140746</name>
</gene>
<sequence>MAPRGPPFDFDLNEPPPEDDGAIGASPARAPEPVREPSPSDLLPPLPHETLPSPQHEDPLPPPGHDPLRRPVPESLPRDPLPSPAPEPSPRDPPHLPSPVLDLEAPLSPLDDDDYDYDEADLPPPPPLPPFGLPVAAAPALSSSSVDTPRAVPAPPSRRGGRTSREPFGDAARLSSPEDPALRGPSRAASGAAPPRRSRSRRHSYGPRDGGAISKQRRVDCYDEDARSSRSGSRRSEPGSPRRHERSELAFPPLYEPGGGRRAPAGHASPGAPPRNRRRRRRRPQHEYQYPGPIHKQRGLGREQPQGIRGHERTQAHQGRHGPRGPDVPKMGYSSYGPLSGSFVRWGSPDDGRQSPEKDDINGGYHQRGEAPPAFRPSSRPRGGDNPYNGRRGQAQEPPKIGGYQHGGAHGGDGSSGERQSPSRQPVSGGAYRQRKKPRDQPYHPYARDGGALDRSGGGGGQAWRAPA</sequence>
<dbReference type="AlphaFoldDB" id="A0A8T0UE62"/>
<feature type="compositionally biased region" description="Basic and acidic residues" evidence="1">
    <location>
        <begin position="348"/>
        <end position="361"/>
    </location>
</feature>
<accession>A0A8T0UE62</accession>
<name>A0A8T0UE62_PANVG</name>
<proteinExistence type="predicted"/>
<feature type="compositionally biased region" description="Basic residues" evidence="1">
    <location>
        <begin position="275"/>
        <end position="284"/>
    </location>
</feature>
<feature type="compositionally biased region" description="Low complexity" evidence="1">
    <location>
        <begin position="371"/>
        <end position="381"/>
    </location>
</feature>
<evidence type="ECO:0000313" key="3">
    <source>
        <dbReference type="Proteomes" id="UP000823388"/>
    </source>
</evidence>
<feature type="compositionally biased region" description="Low complexity" evidence="1">
    <location>
        <begin position="133"/>
        <end position="146"/>
    </location>
</feature>
<feature type="compositionally biased region" description="Basic residues" evidence="1">
    <location>
        <begin position="196"/>
        <end position="205"/>
    </location>
</feature>
<feature type="compositionally biased region" description="Acidic residues" evidence="1">
    <location>
        <begin position="110"/>
        <end position="121"/>
    </location>
</feature>
<reference evidence="2" key="1">
    <citation type="submission" date="2020-05" db="EMBL/GenBank/DDBJ databases">
        <title>WGS assembly of Panicum virgatum.</title>
        <authorList>
            <person name="Lovell J.T."/>
            <person name="Jenkins J."/>
            <person name="Shu S."/>
            <person name="Juenger T.E."/>
            <person name="Schmutz J."/>
        </authorList>
    </citation>
    <scope>NUCLEOTIDE SEQUENCE</scope>
    <source>
        <strain evidence="2">AP13</strain>
    </source>
</reference>
<feature type="compositionally biased region" description="Pro residues" evidence="1">
    <location>
        <begin position="79"/>
        <end position="88"/>
    </location>
</feature>
<evidence type="ECO:0000256" key="1">
    <source>
        <dbReference type="SAM" id="MobiDB-lite"/>
    </source>
</evidence>
<dbReference type="Proteomes" id="UP000823388">
    <property type="component" value="Chromosome 3N"/>
</dbReference>
<feature type="compositionally biased region" description="Basic and acidic residues" evidence="1">
    <location>
        <begin position="217"/>
        <end position="248"/>
    </location>
</feature>
<dbReference type="EMBL" id="CM029042">
    <property type="protein sequence ID" value="KAG2619034.1"/>
    <property type="molecule type" value="Genomic_DNA"/>
</dbReference>
<protein>
    <submittedName>
        <fullName evidence="2">Uncharacterized protein</fullName>
    </submittedName>
</protein>
<organism evidence="2 3">
    <name type="scientific">Panicum virgatum</name>
    <name type="common">Blackwell switchgrass</name>
    <dbReference type="NCBI Taxonomy" id="38727"/>
    <lineage>
        <taxon>Eukaryota</taxon>
        <taxon>Viridiplantae</taxon>
        <taxon>Streptophyta</taxon>
        <taxon>Embryophyta</taxon>
        <taxon>Tracheophyta</taxon>
        <taxon>Spermatophyta</taxon>
        <taxon>Magnoliopsida</taxon>
        <taxon>Liliopsida</taxon>
        <taxon>Poales</taxon>
        <taxon>Poaceae</taxon>
        <taxon>PACMAD clade</taxon>
        <taxon>Panicoideae</taxon>
        <taxon>Panicodae</taxon>
        <taxon>Paniceae</taxon>
        <taxon>Panicinae</taxon>
        <taxon>Panicum</taxon>
        <taxon>Panicum sect. Hiantes</taxon>
    </lineage>
</organism>
<feature type="compositionally biased region" description="Low complexity" evidence="1">
    <location>
        <begin position="183"/>
        <end position="195"/>
    </location>
</feature>
<evidence type="ECO:0000313" key="2">
    <source>
        <dbReference type="EMBL" id="KAG2619034.1"/>
    </source>
</evidence>
<feature type="compositionally biased region" description="Pro residues" evidence="1">
    <location>
        <begin position="122"/>
        <end position="132"/>
    </location>
</feature>
<keyword evidence="3" id="KW-1185">Reference proteome</keyword>
<comment type="caution">
    <text evidence="2">The sequence shown here is derived from an EMBL/GenBank/DDBJ whole genome shotgun (WGS) entry which is preliminary data.</text>
</comment>